<reference evidence="8" key="1">
    <citation type="submission" date="2016-02" db="EMBL/GenBank/DDBJ databases">
        <authorList>
            <person name="Rodrigo-Torres Lidia"/>
            <person name="Arahal R.David."/>
        </authorList>
    </citation>
    <scope>NUCLEOTIDE SEQUENCE [LARGE SCALE GENOMIC DNA]</scope>
    <source>
        <strain evidence="8">CECT 8713</strain>
    </source>
</reference>
<feature type="binding site" evidence="5">
    <location>
        <position position="166"/>
    </location>
    <ligand>
        <name>Fe cation</name>
        <dbReference type="ChEBI" id="CHEBI:24875"/>
    </ligand>
</feature>
<feature type="domain" description="VOC" evidence="6">
    <location>
        <begin position="13"/>
        <end position="133"/>
    </location>
</feature>
<dbReference type="RefSeq" id="WP_062707274.1">
    <property type="nucleotide sequence ID" value="NZ_CAWRCI010000010.1"/>
</dbReference>
<dbReference type="Pfam" id="PF00903">
    <property type="entry name" value="Glyoxalase"/>
    <property type="match status" value="1"/>
</dbReference>
<feature type="domain" description="VOC" evidence="6">
    <location>
        <begin position="163"/>
        <end position="313"/>
    </location>
</feature>
<keyword evidence="2 5" id="KW-0479">Metal-binding</keyword>
<dbReference type="GO" id="GO:0003868">
    <property type="term" value="F:4-hydroxyphenylpyruvate dioxygenase activity"/>
    <property type="evidence" value="ECO:0007669"/>
    <property type="project" value="UniProtKB-EC"/>
</dbReference>
<dbReference type="InterPro" id="IPR005956">
    <property type="entry name" value="4OHPhenylPyrv_dOase"/>
</dbReference>
<dbReference type="PIRSF" id="PIRSF009283">
    <property type="entry name" value="HPP_dOase"/>
    <property type="match status" value="1"/>
</dbReference>
<dbReference type="SUPFAM" id="SSF54593">
    <property type="entry name" value="Glyoxalase/Bleomycin resistance protein/Dihydroxybiphenyl dioxygenase"/>
    <property type="match status" value="1"/>
</dbReference>
<evidence type="ECO:0000259" key="6">
    <source>
        <dbReference type="PROSITE" id="PS51819"/>
    </source>
</evidence>
<dbReference type="AlphaFoldDB" id="A0A128F183"/>
<keyword evidence="8" id="KW-1185">Reference proteome</keyword>
<evidence type="ECO:0000256" key="4">
    <source>
        <dbReference type="ARBA" id="ARBA00023004"/>
    </source>
</evidence>
<feature type="binding site" evidence="5">
    <location>
        <position position="322"/>
    </location>
    <ligand>
        <name>Fe cation</name>
        <dbReference type="ChEBI" id="CHEBI:24875"/>
    </ligand>
</feature>
<dbReference type="FunFam" id="3.10.180.10:FF:000018">
    <property type="entry name" value="4-hydroxyphenylpyruvate dioxygenase"/>
    <property type="match status" value="1"/>
</dbReference>
<dbReference type="FunFam" id="3.10.180.10:FF:000007">
    <property type="entry name" value="4-hydroxyphenylpyruvate dioxygenase"/>
    <property type="match status" value="1"/>
</dbReference>
<dbReference type="NCBIfam" id="TIGR01263">
    <property type="entry name" value="4HPPD"/>
    <property type="match status" value="1"/>
</dbReference>
<protein>
    <submittedName>
        <fullName evidence="7">4-hydroxyphenylpyruvate dioxygenase</fullName>
        <ecNumber evidence="7">1.13.11.27</ecNumber>
    </submittedName>
</protein>
<keyword evidence="4 5" id="KW-0408">Iron</keyword>
<dbReference type="GO" id="GO:0006572">
    <property type="term" value="P:L-tyrosine catabolic process"/>
    <property type="evidence" value="ECO:0007669"/>
    <property type="project" value="TreeGrafter"/>
</dbReference>
<dbReference type="OrthoDB" id="9780241at2"/>
<dbReference type="PANTHER" id="PTHR11959">
    <property type="entry name" value="4-HYDROXYPHENYLPYRUVATE DIOXYGENASE"/>
    <property type="match status" value="1"/>
</dbReference>
<organism evidence="7 8">
    <name type="scientific">Grimontia marina</name>
    <dbReference type="NCBI Taxonomy" id="646534"/>
    <lineage>
        <taxon>Bacteria</taxon>
        <taxon>Pseudomonadati</taxon>
        <taxon>Pseudomonadota</taxon>
        <taxon>Gammaproteobacteria</taxon>
        <taxon>Vibrionales</taxon>
        <taxon>Vibrionaceae</taxon>
        <taxon>Grimontia</taxon>
    </lineage>
</organism>
<dbReference type="EMBL" id="FIZY01000010">
    <property type="protein sequence ID" value="CZF80547.1"/>
    <property type="molecule type" value="Genomic_DNA"/>
</dbReference>
<evidence type="ECO:0000256" key="3">
    <source>
        <dbReference type="ARBA" id="ARBA00022737"/>
    </source>
</evidence>
<dbReference type="PANTHER" id="PTHR11959:SF1">
    <property type="entry name" value="4-HYDROXYPHENYLPYRUVATE DIOXYGENASE"/>
    <property type="match status" value="1"/>
</dbReference>
<name>A0A128F183_9GAMM</name>
<dbReference type="EC" id="1.13.11.27" evidence="7"/>
<evidence type="ECO:0000256" key="1">
    <source>
        <dbReference type="ARBA" id="ARBA00005877"/>
    </source>
</evidence>
<feature type="binding site" evidence="5">
    <location>
        <position position="244"/>
    </location>
    <ligand>
        <name>Fe cation</name>
        <dbReference type="ChEBI" id="CHEBI:24875"/>
    </ligand>
</feature>
<keyword evidence="7" id="KW-0560">Oxidoreductase</keyword>
<comment type="similarity">
    <text evidence="1">Belongs to the 4HPPD family.</text>
</comment>
<dbReference type="CDD" id="cd08342">
    <property type="entry name" value="HPPD_N_like"/>
    <property type="match status" value="1"/>
</dbReference>
<dbReference type="CDD" id="cd07250">
    <property type="entry name" value="HPPD_C_like"/>
    <property type="match status" value="1"/>
</dbReference>
<evidence type="ECO:0000313" key="8">
    <source>
        <dbReference type="Proteomes" id="UP000073601"/>
    </source>
</evidence>
<gene>
    <name evidence="7" type="primary">hpd</name>
    <name evidence="7" type="ORF">GMA8713_01478</name>
</gene>
<dbReference type="InterPro" id="IPR004360">
    <property type="entry name" value="Glyas_Fos-R_dOase_dom"/>
</dbReference>
<accession>A0A128F183</accession>
<evidence type="ECO:0000313" key="7">
    <source>
        <dbReference type="EMBL" id="CZF80547.1"/>
    </source>
</evidence>
<dbReference type="Pfam" id="PF14696">
    <property type="entry name" value="Glyoxalase_5"/>
    <property type="match status" value="1"/>
</dbReference>
<dbReference type="Gene3D" id="3.10.180.10">
    <property type="entry name" value="2,3-Dihydroxybiphenyl 1,2-Dioxygenase, domain 1"/>
    <property type="match status" value="2"/>
</dbReference>
<dbReference type="GO" id="GO:0046872">
    <property type="term" value="F:metal ion binding"/>
    <property type="evidence" value="ECO:0007669"/>
    <property type="project" value="UniProtKB-KW"/>
</dbReference>
<dbReference type="InterPro" id="IPR037523">
    <property type="entry name" value="VOC_core"/>
</dbReference>
<sequence>MAQTTINPMGTDGFEFVEYTAPNEKGIADLKNLFSLMGFAEIAKHKHKDVWLYRQGDINFIVNGEIDSQAQGFAKVHGASVNAMAFRVQNARHAVDYAVKQGAKACDARVGPMELNIPAIYGIGDSYLYLVDRYGDNEIYDIDFDYYSDWRERLDASNAGLQVIDHLTHNVEKGNMDVWADFYDRIANFKEIRFFDIEGKHTGLKSRALTAPCGKIRIPINESSDDKSQIAEYLKEYNGEGIQHIALSTDDIYKTVESLRSRGMRFMDTPDTYYENVNSRVGGHEESVDQLRDLRVLIDGNAETGILLQIFTDTVIGPVFFEIIQRKGNQGFGEGNFQALFESIELDQIRRGVLDAG</sequence>
<proteinExistence type="inferred from homology"/>
<keyword evidence="3" id="KW-0677">Repeat</keyword>
<dbReference type="PROSITE" id="PS51819">
    <property type="entry name" value="VOC"/>
    <property type="match status" value="2"/>
</dbReference>
<evidence type="ECO:0000256" key="5">
    <source>
        <dbReference type="PIRSR" id="PIRSR009283-1"/>
    </source>
</evidence>
<comment type="cofactor">
    <cofactor evidence="5">
        <name>Fe cation</name>
        <dbReference type="ChEBI" id="CHEBI:24875"/>
    </cofactor>
    <text evidence="5">Binds 1 Fe cation per subunit.</text>
</comment>
<keyword evidence="7" id="KW-0223">Dioxygenase</keyword>
<dbReference type="InterPro" id="IPR029068">
    <property type="entry name" value="Glyas_Bleomycin-R_OHBP_Dase"/>
</dbReference>
<dbReference type="InterPro" id="IPR041736">
    <property type="entry name" value="4OHPhenylPyrv_dOase_N"/>
</dbReference>
<dbReference type="InterPro" id="IPR041735">
    <property type="entry name" value="4OHPhenylPyrv_dOase_C"/>
</dbReference>
<evidence type="ECO:0000256" key="2">
    <source>
        <dbReference type="ARBA" id="ARBA00022723"/>
    </source>
</evidence>
<keyword evidence="7" id="KW-0670">Pyruvate</keyword>
<dbReference type="Proteomes" id="UP000073601">
    <property type="component" value="Unassembled WGS sequence"/>
</dbReference>